<evidence type="ECO:0000259" key="8">
    <source>
        <dbReference type="Pfam" id="PF13087"/>
    </source>
</evidence>
<dbReference type="InterPro" id="IPR018247">
    <property type="entry name" value="EF_Hand_1_Ca_BS"/>
</dbReference>
<dbReference type="Pfam" id="PF13086">
    <property type="entry name" value="AAA_11"/>
    <property type="match status" value="2"/>
</dbReference>
<evidence type="ECO:0000256" key="5">
    <source>
        <dbReference type="ARBA" id="ARBA00022840"/>
    </source>
</evidence>
<dbReference type="Pfam" id="PF13087">
    <property type="entry name" value="AAA_12"/>
    <property type="match status" value="1"/>
</dbReference>
<dbReference type="eggNOG" id="COG0507">
    <property type="taxonomic scope" value="Bacteria"/>
</dbReference>
<dbReference type="PATRIC" id="fig|1179773.3.peg.1852"/>
<dbReference type="GO" id="GO:0005524">
    <property type="term" value="F:ATP binding"/>
    <property type="evidence" value="ECO:0007669"/>
    <property type="project" value="UniProtKB-KW"/>
</dbReference>
<evidence type="ECO:0000256" key="3">
    <source>
        <dbReference type="ARBA" id="ARBA00022801"/>
    </source>
</evidence>
<dbReference type="eggNOG" id="COG1112">
    <property type="taxonomic scope" value="Bacteria"/>
</dbReference>
<gene>
    <name evidence="9" type="ordered locus">BN6_18450</name>
</gene>
<keyword evidence="10" id="KW-1185">Reference proteome</keyword>
<name>K0JPU5_SACES</name>
<evidence type="ECO:0000256" key="1">
    <source>
        <dbReference type="ARBA" id="ARBA00007913"/>
    </source>
</evidence>
<dbReference type="PANTHER" id="PTHR43788:SF8">
    <property type="entry name" value="DNA-BINDING PROTEIN SMUBP-2"/>
    <property type="match status" value="1"/>
</dbReference>
<dbReference type="InterPro" id="IPR050534">
    <property type="entry name" value="Coronavir_polyprotein_1ab"/>
</dbReference>
<accession>K0JPU5</accession>
<keyword evidence="4" id="KW-0347">Helicase</keyword>
<dbReference type="GO" id="GO:0006508">
    <property type="term" value="P:proteolysis"/>
    <property type="evidence" value="ECO:0007669"/>
    <property type="project" value="InterPro"/>
</dbReference>
<feature type="domain" description="Peptidase C14 caspase" evidence="6">
    <location>
        <begin position="48"/>
        <end position="279"/>
    </location>
</feature>
<dbReference type="InterPro" id="IPR027417">
    <property type="entry name" value="P-loop_NTPase"/>
</dbReference>
<evidence type="ECO:0000313" key="9">
    <source>
        <dbReference type="EMBL" id="CCH29165.1"/>
    </source>
</evidence>
<dbReference type="InterPro" id="IPR011600">
    <property type="entry name" value="Pept_C14_caspase"/>
</dbReference>
<dbReference type="STRING" id="1179773.BN6_18450"/>
<dbReference type="KEGG" id="sesp:BN6_18450"/>
<dbReference type="Gene3D" id="3.40.50.300">
    <property type="entry name" value="P-loop containing nucleotide triphosphate hydrolases"/>
    <property type="match status" value="2"/>
</dbReference>
<evidence type="ECO:0000256" key="4">
    <source>
        <dbReference type="ARBA" id="ARBA00022806"/>
    </source>
</evidence>
<comment type="similarity">
    <text evidence="1">Belongs to the DNA2/NAM7 helicase family.</text>
</comment>
<keyword evidence="5" id="KW-0067">ATP-binding</keyword>
<dbReference type="EMBL" id="HE804045">
    <property type="protein sequence ID" value="CCH29165.1"/>
    <property type="molecule type" value="Genomic_DNA"/>
</dbReference>
<evidence type="ECO:0000259" key="7">
    <source>
        <dbReference type="Pfam" id="PF13086"/>
    </source>
</evidence>
<dbReference type="eggNOG" id="COG4249">
    <property type="taxonomic scope" value="Bacteria"/>
</dbReference>
<evidence type="ECO:0000256" key="2">
    <source>
        <dbReference type="ARBA" id="ARBA00022741"/>
    </source>
</evidence>
<dbReference type="Gene3D" id="3.40.50.1460">
    <property type="match status" value="1"/>
</dbReference>
<dbReference type="InterPro" id="IPR041679">
    <property type="entry name" value="DNA2/NAM7-like_C"/>
</dbReference>
<feature type="domain" description="DNA2/NAM7 helicase helicase" evidence="7">
    <location>
        <begin position="875"/>
        <end position="914"/>
    </location>
</feature>
<dbReference type="SUPFAM" id="SSF52129">
    <property type="entry name" value="Caspase-like"/>
    <property type="match status" value="1"/>
</dbReference>
<keyword evidence="2" id="KW-0547">Nucleotide-binding</keyword>
<evidence type="ECO:0000259" key="6">
    <source>
        <dbReference type="Pfam" id="PF00656"/>
    </source>
</evidence>
<dbReference type="GO" id="GO:0004197">
    <property type="term" value="F:cysteine-type endopeptidase activity"/>
    <property type="evidence" value="ECO:0007669"/>
    <property type="project" value="InterPro"/>
</dbReference>
<organism evidence="9 10">
    <name type="scientific">Saccharothrix espanaensis (strain ATCC 51144 / DSM 44229 / JCM 9112 / NBRC 15066 / NRRL 15764)</name>
    <dbReference type="NCBI Taxonomy" id="1179773"/>
    <lineage>
        <taxon>Bacteria</taxon>
        <taxon>Bacillati</taxon>
        <taxon>Actinomycetota</taxon>
        <taxon>Actinomycetes</taxon>
        <taxon>Pseudonocardiales</taxon>
        <taxon>Pseudonocardiaceae</taxon>
        <taxon>Saccharothrix</taxon>
    </lineage>
</organism>
<dbReference type="InterPro" id="IPR029030">
    <property type="entry name" value="Caspase-like_dom_sf"/>
</dbReference>
<evidence type="ECO:0008006" key="11">
    <source>
        <dbReference type="Google" id="ProtNLM"/>
    </source>
</evidence>
<evidence type="ECO:0000313" key="10">
    <source>
        <dbReference type="Proteomes" id="UP000006281"/>
    </source>
</evidence>
<keyword evidence="3" id="KW-0378">Hydrolase</keyword>
<dbReference type="CDD" id="cd18808">
    <property type="entry name" value="SF1_C_Upf1"/>
    <property type="match status" value="1"/>
</dbReference>
<sequence length="1251" mass="134818">MCLMVAWRLVPSGDDWRNSGRGRIVWPSCSADVCTSRPWRPYVTALTKRALLIGTENYTSGLSALPCTRADTQLLAQVLEHPSLGAFDEVEILQDADSRAVRHRLAEFLGAAGTHEQVVVFLTGHGNASISGDGRFFFATTDTCPGRWDDTAVSSEYVNDQLEQCAAAQKIAILDCCESGGFTRGFSTRVSKGARGSLLRSRGVYVLSSSSAEEESFTGGVDSAGLPAPSLFTGELVQALATGQADRDGDGVIGVDELFRHVSEQVRAKHPRQTPEKSALGVNDEIFIAKTWRGPTLRLAPIGLRSTAGAPRKQVVAASAPEDPWQALIDYYRSCVLADAAEPVLMRTDQVGTSFVCVPGPERILTGILDDDGTCELPPGAERLVRRVADDDCELWYGYPAIVLLSGANRVADVAPLFVRRVALVEGATGPRLEPYGPVEPHRKLATKLLGEEEAQTFADEYEPTWHAGSHSQLVKDVNFHLGDPYQLRDVHKLQPSALDARLDLETPLSGARNAALLFAAPRDIDATKGLLKDLDRIRQQSRTIATTALAELLAPGQSGAASAWQLVAPIALNDRQREVIASAMGRRLTVATGPPGTGKSQLVANLVATAVANGQTVLVASTNNQAVNEVSQRVGAMVAGAVVRTGSSDYRREEANTLADLAALGPGPGNVATARAQLNQALAAQEAVRAEFGTKARFEEHLLRLAREREAALARWAAIGGDPVSLPVGTPWDHWVARARKLAGARFFGRTRRARLLRDIGWTRDPVGEVCMRAADRVAAELSWRQSRAYAERQRTDDELVAAAGHADRAVQVAATADLAAAVTEGARRGSRAINALLQATRSDWAEVKRVLPHVRGWAVTSLSVRRFPTDPGLFDLVIVDEASQCLIPHVLPLLYRAKRALIIGDPMQLPPVQQLAVAAEKGAQRTSGVNAAWLEDVAANYRRHSAFHIAERAAAGSLLLDEHYRCHPDIAGVSNRRFYDRGLAVLTDVAAQKRAPLPALAWHDVRGDARRASGKSWCNDQEVEEVVRCVDHLRTVLPAGAGIGVVTPFAGQKEALRRRFAAVDDVRVGTVHTFQGGERDAIVFSLVASPGMSSGAIGWLQRQSFLWNVAVTRARAHLVVVGDRALWTAQGGIGSALSEAVDAEFQDGAGAVDGPLGQRLFEAMSTVEHMTAALAVPLNGYLADGLLDAGSARRAVLLDRSEGGDPAGRLRRALARTRLLGDPADRRSAVRVPLWRLYDREVHPREWLC</sequence>
<feature type="domain" description="DNA2/NAM7 helicase helicase" evidence="7">
    <location>
        <begin position="573"/>
        <end position="652"/>
    </location>
</feature>
<dbReference type="InterPro" id="IPR041677">
    <property type="entry name" value="DNA2/NAM7_AAA_11"/>
</dbReference>
<reference evidence="9 10" key="1">
    <citation type="journal article" date="2012" name="BMC Genomics">
        <title>Complete genome sequence of Saccharothrix espanaensis DSM 44229T and comparison to the other completely sequenced Pseudonocardiaceae.</title>
        <authorList>
            <person name="Strobel T."/>
            <person name="Al-Dilaimi A."/>
            <person name="Blom J."/>
            <person name="Gessner A."/>
            <person name="Kalinowski J."/>
            <person name="Luzhetska M."/>
            <person name="Puhler A."/>
            <person name="Szczepanowski R."/>
            <person name="Bechthold A."/>
            <person name="Ruckert C."/>
        </authorList>
    </citation>
    <scope>NUCLEOTIDE SEQUENCE [LARGE SCALE GENOMIC DNA]</scope>
    <source>
        <strain evidence="10">ATCC 51144 / DSM 44229 / JCM 9112 / NBRC 15066 / NRRL 15764</strain>
    </source>
</reference>
<dbReference type="Pfam" id="PF00656">
    <property type="entry name" value="Peptidase_C14"/>
    <property type="match status" value="1"/>
</dbReference>
<dbReference type="PROSITE" id="PS00018">
    <property type="entry name" value="EF_HAND_1"/>
    <property type="match status" value="1"/>
</dbReference>
<dbReference type="PANTHER" id="PTHR43788">
    <property type="entry name" value="DNA2/NAM7 HELICASE FAMILY MEMBER"/>
    <property type="match status" value="1"/>
</dbReference>
<dbReference type="AlphaFoldDB" id="K0JPU5"/>
<dbReference type="NCBIfam" id="NF047832">
    <property type="entry name" value="caspase_w_EACC1"/>
    <property type="match status" value="1"/>
</dbReference>
<dbReference type="GO" id="GO:0043139">
    <property type="term" value="F:5'-3' DNA helicase activity"/>
    <property type="evidence" value="ECO:0007669"/>
    <property type="project" value="TreeGrafter"/>
</dbReference>
<protein>
    <recommendedName>
        <fullName evidence="11">EF-hand domain-containing protein</fullName>
    </recommendedName>
</protein>
<dbReference type="HOGENOM" id="CLU_280434_0_0_11"/>
<dbReference type="Proteomes" id="UP000006281">
    <property type="component" value="Chromosome"/>
</dbReference>
<feature type="domain" description="DNA2/NAM7 helicase-like C-terminal" evidence="8">
    <location>
        <begin position="952"/>
        <end position="1126"/>
    </location>
</feature>
<dbReference type="SUPFAM" id="SSF52540">
    <property type="entry name" value="P-loop containing nucleoside triphosphate hydrolases"/>
    <property type="match status" value="1"/>
</dbReference>
<dbReference type="InterPro" id="IPR047187">
    <property type="entry name" value="SF1_C_Upf1"/>
</dbReference>
<proteinExistence type="inferred from homology"/>